<accession>A0AAF0DBS0</accession>
<feature type="chain" id="PRO_5041905589" description="Kelch repeat protein" evidence="5">
    <location>
        <begin position="22"/>
        <end position="736"/>
    </location>
</feature>
<sequence length="736" mass="79672">MAFFSAAIWAIALGSLGLVSAQTFKSQVNITMCNWNQPRDGTFGGVQNDGNPRGDIFALPLSAPFDTAHTNLTGLFNRLNPVDGAAAAPNYIDGAMFSSDNEFILYGGLVRRTDAQSSPRSDETLSYERYFWGPEGVTNWKRGFVQSRTNGNVTRYITHGASVSAPSENRGYYFSGMSGKNWGEISIPEPNANYSANTLISVDMSRWREEKWTNSSLPRNITPRAKSELAWIPVSDSGLLVAIGGVPHPQDVLRPNGPTADQERANKDMGASFMKRVPVYDIASDKWQVLGLLLHYRQVTELLTTVAAAKDGSSYNIYIYGGYGGSDPEEKSSDDVYILSVPSFTWIKASQGRSEHGRRGHRCVKVFPSQMFVLGGQFIDPTTCLDGGIIQVFNLNTLEFQNVYEPAKWEDYKVPAVVTALIGGDAGGNAKVTKPSSWDDDGLATVFAKKYTKTIKTYYPYKATETSTPTPAPSGGGGGLPKWVGPVLGVVLGLILITGLAVTWLLWRRRNDGRYASSVGATSDNRKRIMRWVLGTGGPPGKPIDATTTTTEPGHPNEKYMSTGYSEVGHEPTATPHARSAVGYSDLNEAASSPVHELQDSSHPALGATVIAPLELPTEYNESPVSARPRFPSDAGSFLSPVSPEPGPVSPPASPPPEIPPSRPGHNRHNSSLSSTGFPTSLNFAVTSENHDPHGGHGVINEEEDMQRERFVSGITEDFSSDSESAHDGQPEFKTW</sequence>
<keyword evidence="2" id="KW-0677">Repeat</keyword>
<gene>
    <name evidence="6" type="ORF">PRK78_000012</name>
</gene>
<feature type="signal peptide" evidence="5">
    <location>
        <begin position="1"/>
        <end position="21"/>
    </location>
</feature>
<name>A0AAF0DBS0_9EURO</name>
<keyword evidence="1" id="KW-0880">Kelch repeat</keyword>
<feature type="compositionally biased region" description="Pro residues" evidence="3">
    <location>
        <begin position="643"/>
        <end position="663"/>
    </location>
</feature>
<reference evidence="6" key="1">
    <citation type="submission" date="2023-03" db="EMBL/GenBank/DDBJ databases">
        <title>Emydomyces testavorans Genome Sequence.</title>
        <authorList>
            <person name="Hoyer L."/>
        </authorList>
    </citation>
    <scope>NUCLEOTIDE SEQUENCE</scope>
    <source>
        <strain evidence="6">16-2883</strain>
    </source>
</reference>
<dbReference type="InterPro" id="IPR015915">
    <property type="entry name" value="Kelch-typ_b-propeller"/>
</dbReference>
<proteinExistence type="predicted"/>
<feature type="compositionally biased region" description="Polar residues" evidence="3">
    <location>
        <begin position="670"/>
        <end position="688"/>
    </location>
</feature>
<dbReference type="InterPro" id="IPR011043">
    <property type="entry name" value="Gal_Oxase/kelch_b-propeller"/>
</dbReference>
<feature type="region of interest" description="Disordered" evidence="3">
    <location>
        <begin position="621"/>
        <end position="736"/>
    </location>
</feature>
<evidence type="ECO:0000256" key="1">
    <source>
        <dbReference type="ARBA" id="ARBA00022441"/>
    </source>
</evidence>
<organism evidence="6 7">
    <name type="scientific">Emydomyces testavorans</name>
    <dbReference type="NCBI Taxonomy" id="2070801"/>
    <lineage>
        <taxon>Eukaryota</taxon>
        <taxon>Fungi</taxon>
        <taxon>Dikarya</taxon>
        <taxon>Ascomycota</taxon>
        <taxon>Pezizomycotina</taxon>
        <taxon>Eurotiomycetes</taxon>
        <taxon>Eurotiomycetidae</taxon>
        <taxon>Onygenales</taxon>
        <taxon>Nannizziopsiaceae</taxon>
        <taxon>Emydomyces</taxon>
    </lineage>
</organism>
<evidence type="ECO:0008006" key="8">
    <source>
        <dbReference type="Google" id="ProtNLM"/>
    </source>
</evidence>
<keyword evidence="5" id="KW-0732">Signal</keyword>
<feature type="region of interest" description="Disordered" evidence="3">
    <location>
        <begin position="535"/>
        <end position="558"/>
    </location>
</feature>
<evidence type="ECO:0000256" key="5">
    <source>
        <dbReference type="SAM" id="SignalP"/>
    </source>
</evidence>
<protein>
    <recommendedName>
        <fullName evidence="8">Kelch repeat protein</fullName>
    </recommendedName>
</protein>
<keyword evidence="4" id="KW-0472">Membrane</keyword>
<feature type="transmembrane region" description="Helical" evidence="4">
    <location>
        <begin position="483"/>
        <end position="507"/>
    </location>
</feature>
<dbReference type="EMBL" id="CP120627">
    <property type="protein sequence ID" value="WEW54592.1"/>
    <property type="molecule type" value="Genomic_DNA"/>
</dbReference>
<evidence type="ECO:0000256" key="4">
    <source>
        <dbReference type="SAM" id="Phobius"/>
    </source>
</evidence>
<evidence type="ECO:0000256" key="3">
    <source>
        <dbReference type="SAM" id="MobiDB-lite"/>
    </source>
</evidence>
<dbReference type="SUPFAM" id="SSF50965">
    <property type="entry name" value="Galactose oxidase, central domain"/>
    <property type="match status" value="1"/>
</dbReference>
<evidence type="ECO:0000313" key="6">
    <source>
        <dbReference type="EMBL" id="WEW54592.1"/>
    </source>
</evidence>
<dbReference type="AlphaFoldDB" id="A0AAF0DBS0"/>
<evidence type="ECO:0000256" key="2">
    <source>
        <dbReference type="ARBA" id="ARBA00022737"/>
    </source>
</evidence>
<dbReference type="Gene3D" id="2.120.10.80">
    <property type="entry name" value="Kelch-type beta propeller"/>
    <property type="match status" value="1"/>
</dbReference>
<dbReference type="PANTHER" id="PTHR46228:SF2">
    <property type="entry name" value="KELCH REPEAT PROTEIN (AFU_ORTHOLOGUE AFUA_4G14350)"/>
    <property type="match status" value="1"/>
</dbReference>
<feature type="compositionally biased region" description="Basic and acidic residues" evidence="3">
    <location>
        <begin position="724"/>
        <end position="736"/>
    </location>
</feature>
<keyword evidence="4" id="KW-0812">Transmembrane</keyword>
<dbReference type="Proteomes" id="UP001219355">
    <property type="component" value="Chromosome 1"/>
</dbReference>
<evidence type="ECO:0000313" key="7">
    <source>
        <dbReference type="Proteomes" id="UP001219355"/>
    </source>
</evidence>
<keyword evidence="7" id="KW-1185">Reference proteome</keyword>
<keyword evidence="4" id="KW-1133">Transmembrane helix</keyword>
<dbReference type="PANTHER" id="PTHR46228">
    <property type="entry name" value="KELCH DOMAIN-CONTAINING PROTEIN"/>
    <property type="match status" value="1"/>
</dbReference>